<feature type="non-terminal residue" evidence="1">
    <location>
        <position position="1"/>
    </location>
</feature>
<evidence type="ECO:0000313" key="1">
    <source>
        <dbReference type="EMBL" id="KAK1124240.1"/>
    </source>
</evidence>
<protein>
    <submittedName>
        <fullName evidence="1">Uncharacterized protein</fullName>
    </submittedName>
</protein>
<dbReference type="EMBL" id="JAHYIQ010000018">
    <property type="protein sequence ID" value="KAK1124240.1"/>
    <property type="molecule type" value="Genomic_DNA"/>
</dbReference>
<proteinExistence type="predicted"/>
<evidence type="ECO:0000313" key="2">
    <source>
        <dbReference type="Proteomes" id="UP001177670"/>
    </source>
</evidence>
<keyword evidence="2" id="KW-1185">Reference proteome</keyword>
<organism evidence="1 2">
    <name type="scientific">Melipona bicolor</name>
    <dbReference type="NCBI Taxonomy" id="60889"/>
    <lineage>
        <taxon>Eukaryota</taxon>
        <taxon>Metazoa</taxon>
        <taxon>Ecdysozoa</taxon>
        <taxon>Arthropoda</taxon>
        <taxon>Hexapoda</taxon>
        <taxon>Insecta</taxon>
        <taxon>Pterygota</taxon>
        <taxon>Neoptera</taxon>
        <taxon>Endopterygota</taxon>
        <taxon>Hymenoptera</taxon>
        <taxon>Apocrita</taxon>
        <taxon>Aculeata</taxon>
        <taxon>Apoidea</taxon>
        <taxon>Anthophila</taxon>
        <taxon>Apidae</taxon>
        <taxon>Melipona</taxon>
    </lineage>
</organism>
<comment type="caution">
    <text evidence="1">The sequence shown here is derived from an EMBL/GenBank/DDBJ whole genome shotgun (WGS) entry which is preliminary data.</text>
</comment>
<accession>A0AA40FRX1</accession>
<name>A0AA40FRX1_9HYME</name>
<reference evidence="1" key="1">
    <citation type="submission" date="2021-10" db="EMBL/GenBank/DDBJ databases">
        <title>Melipona bicolor Genome sequencing and assembly.</title>
        <authorList>
            <person name="Araujo N.S."/>
            <person name="Arias M.C."/>
        </authorList>
    </citation>
    <scope>NUCLEOTIDE SEQUENCE</scope>
    <source>
        <strain evidence="1">USP_2M_L1-L4_2017</strain>
        <tissue evidence="1">Whole body</tissue>
    </source>
</reference>
<dbReference type="Proteomes" id="UP001177670">
    <property type="component" value="Unassembled WGS sequence"/>
</dbReference>
<dbReference type="AlphaFoldDB" id="A0AA40FRX1"/>
<sequence>DLYKDLWLPAQLCSQLPIMVARRSVATRASHLLEHQTNQSIKISSLPLWSLMCGATENVYVVPYRDSVA</sequence>
<gene>
    <name evidence="1" type="ORF">K0M31_006616</name>
</gene>